<dbReference type="InterPro" id="IPR002563">
    <property type="entry name" value="Flavin_Rdtase-like_dom"/>
</dbReference>
<dbReference type="PANTHER" id="PTHR30466:SF1">
    <property type="entry name" value="FMN REDUCTASE (NADH) RUTF"/>
    <property type="match status" value="1"/>
</dbReference>
<evidence type="ECO:0000259" key="2">
    <source>
        <dbReference type="SMART" id="SM00903"/>
    </source>
</evidence>
<dbReference type="Pfam" id="PF01613">
    <property type="entry name" value="Flavin_Reduct"/>
    <property type="match status" value="1"/>
</dbReference>
<dbReference type="EMBL" id="JBHUKU010000017">
    <property type="protein sequence ID" value="MFD2462620.1"/>
    <property type="molecule type" value="Genomic_DNA"/>
</dbReference>
<organism evidence="3 4">
    <name type="scientific">Amycolatopsis samaneae</name>
    <dbReference type="NCBI Taxonomy" id="664691"/>
    <lineage>
        <taxon>Bacteria</taxon>
        <taxon>Bacillati</taxon>
        <taxon>Actinomycetota</taxon>
        <taxon>Actinomycetes</taxon>
        <taxon>Pseudonocardiales</taxon>
        <taxon>Pseudonocardiaceae</taxon>
        <taxon>Amycolatopsis</taxon>
    </lineage>
</organism>
<reference evidence="4" key="1">
    <citation type="journal article" date="2019" name="Int. J. Syst. Evol. Microbiol.">
        <title>The Global Catalogue of Microorganisms (GCM) 10K type strain sequencing project: providing services to taxonomists for standard genome sequencing and annotation.</title>
        <authorList>
            <consortium name="The Broad Institute Genomics Platform"/>
            <consortium name="The Broad Institute Genome Sequencing Center for Infectious Disease"/>
            <person name="Wu L."/>
            <person name="Ma J."/>
        </authorList>
    </citation>
    <scope>NUCLEOTIDE SEQUENCE [LARGE SCALE GENOMIC DNA]</scope>
    <source>
        <strain evidence="4">CGMCC 4.7643</strain>
    </source>
</reference>
<proteinExistence type="predicted"/>
<dbReference type="Proteomes" id="UP001597419">
    <property type="component" value="Unassembled WGS sequence"/>
</dbReference>
<evidence type="ECO:0000256" key="1">
    <source>
        <dbReference type="ARBA" id="ARBA00023002"/>
    </source>
</evidence>
<sequence>MGTPPPSRASVAHSTATLAAQLAEAHFRDLMSAFPTGVTVVTATDTDGRPHGMTCTSVTSVSLTPPMLLVCLTPGQTLAAALATGRFAVNFLHSRGRAAAEIFSTPGVPRFDRVKWAPLGAGRPPRLVDHAFAVASCTVRNATTAGDHQVVLGDVDIVIDHQPDRPLMYGFRQFADWSFDERSGIRR</sequence>
<dbReference type="RefSeq" id="WP_345403748.1">
    <property type="nucleotide sequence ID" value="NZ_BAABHG010000015.1"/>
</dbReference>
<comment type="caution">
    <text evidence="3">The sequence shown here is derived from an EMBL/GenBank/DDBJ whole genome shotgun (WGS) entry which is preliminary data.</text>
</comment>
<dbReference type="InterPro" id="IPR050268">
    <property type="entry name" value="NADH-dep_flavin_reductase"/>
</dbReference>
<dbReference type="Gene3D" id="2.30.110.10">
    <property type="entry name" value="Electron Transport, Fmn-binding Protein, Chain A"/>
    <property type="match status" value="1"/>
</dbReference>
<evidence type="ECO:0000313" key="4">
    <source>
        <dbReference type="Proteomes" id="UP001597419"/>
    </source>
</evidence>
<evidence type="ECO:0000313" key="3">
    <source>
        <dbReference type="EMBL" id="MFD2462620.1"/>
    </source>
</evidence>
<name>A0ABW5GP62_9PSEU</name>
<dbReference type="PANTHER" id="PTHR30466">
    <property type="entry name" value="FLAVIN REDUCTASE"/>
    <property type="match status" value="1"/>
</dbReference>
<protein>
    <submittedName>
        <fullName evidence="3">Flavin reductase family protein</fullName>
    </submittedName>
</protein>
<gene>
    <name evidence="3" type="ORF">ACFSYJ_28695</name>
</gene>
<keyword evidence="4" id="KW-1185">Reference proteome</keyword>
<dbReference type="SMART" id="SM00903">
    <property type="entry name" value="Flavin_Reduct"/>
    <property type="match status" value="1"/>
</dbReference>
<dbReference type="SUPFAM" id="SSF50475">
    <property type="entry name" value="FMN-binding split barrel"/>
    <property type="match status" value="1"/>
</dbReference>
<feature type="domain" description="Flavin reductase like" evidence="2">
    <location>
        <begin position="31"/>
        <end position="176"/>
    </location>
</feature>
<keyword evidence="1" id="KW-0560">Oxidoreductase</keyword>
<accession>A0ABW5GP62</accession>
<dbReference type="InterPro" id="IPR012349">
    <property type="entry name" value="Split_barrel_FMN-bd"/>
</dbReference>